<feature type="compositionally biased region" description="Polar residues" evidence="1">
    <location>
        <begin position="39"/>
        <end position="50"/>
    </location>
</feature>
<gene>
    <name evidence="2" type="ORF">EVAR_46977_1</name>
</gene>
<sequence>MNVVLAGRVSNLPAVVRSNIRLVLAVFPVRSGSPEIMSQMRSKSGSQPIGESNERDMRTHRTPVVGRVFRRRRCSCITSRHGGNMPEIVFLSIRVPFRHNEF</sequence>
<evidence type="ECO:0000313" key="3">
    <source>
        <dbReference type="Proteomes" id="UP000299102"/>
    </source>
</evidence>
<feature type="region of interest" description="Disordered" evidence="1">
    <location>
        <begin position="36"/>
        <end position="62"/>
    </location>
</feature>
<evidence type="ECO:0000313" key="2">
    <source>
        <dbReference type="EMBL" id="GBP58916.1"/>
    </source>
</evidence>
<comment type="caution">
    <text evidence="2">The sequence shown here is derived from an EMBL/GenBank/DDBJ whole genome shotgun (WGS) entry which is preliminary data.</text>
</comment>
<protein>
    <submittedName>
        <fullName evidence="2">Uncharacterized protein</fullName>
    </submittedName>
</protein>
<accession>A0A4C1X594</accession>
<reference evidence="2 3" key="1">
    <citation type="journal article" date="2019" name="Commun. Biol.">
        <title>The bagworm genome reveals a unique fibroin gene that provides high tensile strength.</title>
        <authorList>
            <person name="Kono N."/>
            <person name="Nakamura H."/>
            <person name="Ohtoshi R."/>
            <person name="Tomita M."/>
            <person name="Numata K."/>
            <person name="Arakawa K."/>
        </authorList>
    </citation>
    <scope>NUCLEOTIDE SEQUENCE [LARGE SCALE GENOMIC DNA]</scope>
</reference>
<dbReference type="EMBL" id="BGZK01000748">
    <property type="protein sequence ID" value="GBP58916.1"/>
    <property type="molecule type" value="Genomic_DNA"/>
</dbReference>
<dbReference type="Proteomes" id="UP000299102">
    <property type="component" value="Unassembled WGS sequence"/>
</dbReference>
<proteinExistence type="predicted"/>
<organism evidence="2 3">
    <name type="scientific">Eumeta variegata</name>
    <name type="common">Bagworm moth</name>
    <name type="synonym">Eumeta japonica</name>
    <dbReference type="NCBI Taxonomy" id="151549"/>
    <lineage>
        <taxon>Eukaryota</taxon>
        <taxon>Metazoa</taxon>
        <taxon>Ecdysozoa</taxon>
        <taxon>Arthropoda</taxon>
        <taxon>Hexapoda</taxon>
        <taxon>Insecta</taxon>
        <taxon>Pterygota</taxon>
        <taxon>Neoptera</taxon>
        <taxon>Endopterygota</taxon>
        <taxon>Lepidoptera</taxon>
        <taxon>Glossata</taxon>
        <taxon>Ditrysia</taxon>
        <taxon>Tineoidea</taxon>
        <taxon>Psychidae</taxon>
        <taxon>Oiketicinae</taxon>
        <taxon>Eumeta</taxon>
    </lineage>
</organism>
<name>A0A4C1X594_EUMVA</name>
<evidence type="ECO:0000256" key="1">
    <source>
        <dbReference type="SAM" id="MobiDB-lite"/>
    </source>
</evidence>
<keyword evidence="3" id="KW-1185">Reference proteome</keyword>
<dbReference type="AlphaFoldDB" id="A0A4C1X594"/>